<protein>
    <submittedName>
        <fullName evidence="1">Uncharacterized protein</fullName>
    </submittedName>
</protein>
<evidence type="ECO:0000313" key="2">
    <source>
        <dbReference type="Proteomes" id="UP000036403"/>
    </source>
</evidence>
<accession>A0A0J7KJ69</accession>
<sequence>MFTSDLLGGPEKGRL</sequence>
<dbReference type="Proteomes" id="UP000036403">
    <property type="component" value="Unassembled WGS sequence"/>
</dbReference>
<comment type="caution">
    <text evidence="1">The sequence shown here is derived from an EMBL/GenBank/DDBJ whole genome shotgun (WGS) entry which is preliminary data.</text>
</comment>
<organism evidence="1 2">
    <name type="scientific">Lasius niger</name>
    <name type="common">Black garden ant</name>
    <dbReference type="NCBI Taxonomy" id="67767"/>
    <lineage>
        <taxon>Eukaryota</taxon>
        <taxon>Metazoa</taxon>
        <taxon>Ecdysozoa</taxon>
        <taxon>Arthropoda</taxon>
        <taxon>Hexapoda</taxon>
        <taxon>Insecta</taxon>
        <taxon>Pterygota</taxon>
        <taxon>Neoptera</taxon>
        <taxon>Endopterygota</taxon>
        <taxon>Hymenoptera</taxon>
        <taxon>Apocrita</taxon>
        <taxon>Aculeata</taxon>
        <taxon>Formicoidea</taxon>
        <taxon>Formicidae</taxon>
        <taxon>Formicinae</taxon>
        <taxon>Lasius</taxon>
        <taxon>Lasius</taxon>
    </lineage>
</organism>
<dbReference type="PaxDb" id="67767-A0A0J7KJ69"/>
<evidence type="ECO:0000313" key="1">
    <source>
        <dbReference type="EMBL" id="KMQ90261.1"/>
    </source>
</evidence>
<keyword evidence="2" id="KW-1185">Reference proteome</keyword>
<reference evidence="1 2" key="1">
    <citation type="submission" date="2015-04" db="EMBL/GenBank/DDBJ databases">
        <title>Lasius niger genome sequencing.</title>
        <authorList>
            <person name="Konorov E.A."/>
            <person name="Nikitin M.A."/>
            <person name="Kirill M.V."/>
            <person name="Chang P."/>
        </authorList>
    </citation>
    <scope>NUCLEOTIDE SEQUENCE [LARGE SCALE GENOMIC DNA]</scope>
    <source>
        <tissue evidence="1">Whole</tissue>
    </source>
</reference>
<feature type="non-terminal residue" evidence="1">
    <location>
        <position position="15"/>
    </location>
</feature>
<name>A0A0J7KJ69_LASNI</name>
<gene>
    <name evidence="1" type="ORF">RF55_9998</name>
</gene>
<proteinExistence type="predicted"/>
<dbReference type="EMBL" id="LBMM01006857">
    <property type="protein sequence ID" value="KMQ90261.1"/>
    <property type="molecule type" value="Genomic_DNA"/>
</dbReference>